<dbReference type="GO" id="GO:0003729">
    <property type="term" value="F:mRNA binding"/>
    <property type="evidence" value="ECO:0007669"/>
    <property type="project" value="TreeGrafter"/>
</dbReference>
<comment type="caution">
    <text evidence="7">The sequence shown here is derived from an EMBL/GenBank/DDBJ whole genome shotgun (WGS) entry which is preliminary data.</text>
</comment>
<dbReference type="eggNOG" id="KOG1806">
    <property type="taxonomic scope" value="Eukaryota"/>
</dbReference>
<dbReference type="InterPro" id="IPR041677">
    <property type="entry name" value="DNA2/NAM7_AAA_11"/>
</dbReference>
<sequence>MTRQDSYLPLAEDFEPTLSELQGSNIYAATAKSNWLREDANTRFSTSVVREIYNALEQESFNQRSLLLLETLQYVERYLWPNYNEDSPDELVISLVMMVAVKRRETIYVWGIWQNLHSEEAKEIKLEGNPLFKKAWRGAVKKFSIADQKAQARLKFERSWLHMLVLDFISTLFNTRNNDIYNATELLLYAGRMVEFLTDLLSQLPTRRYVHELLEDLQILPCLRLSSMFTSQSNVIFRDLVALFEHYYYFDIDAATDLNETNAISNSKYRKNITKLQRESIQVSRNKLTVLGLTNYASISKKEDLEHQISSLDDKELAELYQRLSFRKSYPQGVSQSVNRQFMLCTIVEAFSWRPGPAEIVKSASVFPNEESLFNGPLPNNSYNGLHPIPVPKLNIQYLSPTDFLWRIFSLYKAESFHEIRRDLQDSLKKLRPKFHNGSTIFTGVTKMALQINKISILEVAPPRVGESYPFYVHAELDLCLDKMSADTRKEWESLRSDDVVFLLSAHAKDDANRAHMRASSTFENIEVQFLRCAEILQVFGEDKQAPNPSRAHGNKKLHVRLDRKTYMNDVQNNEDPSDVYGSLNVLIRRKGVGNNFKSILSSIQSLIQETATPIPGWFRDTFLGCGDPTEACFPNIRPVPETIDFGETFHNIEHLQETLISICQLNINIHASSSDISSPFTFKKVRVDHQSRTPEEEDGSKSSYEVYSSKPTSKWLEKSKSGPLRNAIRYTGAQVKAIFSGTNTGLTLVLGPPGTGKTDVATQIVSNIYHNFPNQRTLVIAHSNQALNQLFQKIVERNIDERHLLRLGYGEDDTHQFSPDSGRFGRIESLIDIRTKLLQNVEILAASVGAPGAHGNSCETASYFNQVYIKPLWEEFKEKVVRLPTIDNILTSFPFHAYFTSTEQAPLQARASFQLTLDAAEHSFDQISKIFMQLNDLMPFEILRNGRDKTNYLLVKTARIIAMTSTYAAIKREDIIRQGFQYDNVVMEEAAQMTEIEAFIPLTLQNPINSNTQLKRIILCGDHLQNPSVIQNSALRYFSNMEQSLFARFVRLGVPQVILDKQGRARPSIASLYSWRYSNLGDLSYLHEKTEFLRANAGFRHEFQFIDVGDFRGHGEQEPSPYFIQNLGEAEYAVALFQYMRLLGYPASKISILASYTGQRALIRDIINHRCAKNQLFGSPAHITTIDKFQGEQNDYVIVSLVRTNRVGYLRDLRRLTVALSRARLGLYLIGRLKIFQTCYELKDAFSRILRKPTKLELITGEMWPTERLLEASAEYTVMEGVEHLGE</sequence>
<dbReference type="GO" id="GO:0071013">
    <property type="term" value="C:catalytic step 2 spliceosome"/>
    <property type="evidence" value="ECO:0007669"/>
    <property type="project" value="TreeGrafter"/>
</dbReference>
<dbReference type="CDD" id="cd18808">
    <property type="entry name" value="SF1_C_Upf1"/>
    <property type="match status" value="1"/>
</dbReference>
<dbReference type="GO" id="GO:0005684">
    <property type="term" value="C:U2-type spliceosomal complex"/>
    <property type="evidence" value="ECO:0007669"/>
    <property type="project" value="UniProtKB-UniRule"/>
</dbReference>
<evidence type="ECO:0000256" key="1">
    <source>
        <dbReference type="ARBA" id="ARBA00022806"/>
    </source>
</evidence>
<dbReference type="InterPro" id="IPR032174">
    <property type="entry name" value="Aquarius_N"/>
</dbReference>
<keyword evidence="2" id="KW-0507">mRNA processing</keyword>
<name>S8A1D0_DACHA</name>
<dbReference type="HOGENOM" id="CLU_001195_0_0_1"/>
<keyword evidence="1" id="KW-0378">Hydrolase</keyword>
<dbReference type="OMA" id="YRVWLDC"/>
<comment type="subcellular location">
    <subcellularLocation>
        <location evidence="2">Nucleus</location>
    </subcellularLocation>
</comment>
<feature type="domain" description="RNA helicase aquarius N-terminal" evidence="5">
    <location>
        <begin position="112"/>
        <end position="354"/>
    </location>
</feature>
<dbReference type="InterPro" id="IPR045055">
    <property type="entry name" value="DNA2/NAM7-like"/>
</dbReference>
<keyword evidence="2" id="KW-0539">Nucleus</keyword>
<reference evidence="8" key="2">
    <citation type="submission" date="2013-04" db="EMBL/GenBank/DDBJ databases">
        <title>Genomic mechanisms accounting for the adaptation to parasitism in nematode-trapping fungi.</title>
        <authorList>
            <person name="Ahren D.G."/>
        </authorList>
    </citation>
    <scope>NUCLEOTIDE SEQUENCE [LARGE SCALE GENOMIC DNA]</scope>
    <source>
        <strain evidence="8">CBS 200.50</strain>
    </source>
</reference>
<comment type="function">
    <text evidence="2">Involved in mRNA splicing where it associates with cdc5 and the other cwf proteins as part of the spliceosome.</text>
</comment>
<keyword evidence="1" id="KW-0347">Helicase</keyword>
<evidence type="ECO:0000259" key="6">
    <source>
        <dbReference type="Pfam" id="PF21143"/>
    </source>
</evidence>
<comment type="similarity">
    <text evidence="2">Belongs to the CWF11 family.</text>
</comment>
<dbReference type="InterPro" id="IPR027417">
    <property type="entry name" value="P-loop_NTPase"/>
</dbReference>
<dbReference type="PANTHER" id="PTHR10887:SF5">
    <property type="entry name" value="RNA HELICASE AQUARIUS"/>
    <property type="match status" value="1"/>
</dbReference>
<evidence type="ECO:0000259" key="5">
    <source>
        <dbReference type="Pfam" id="PF16399"/>
    </source>
</evidence>
<dbReference type="GO" id="GO:0004386">
    <property type="term" value="F:helicase activity"/>
    <property type="evidence" value="ECO:0007669"/>
    <property type="project" value="InterPro"/>
</dbReference>
<dbReference type="InterPro" id="IPR026300">
    <property type="entry name" value="CWF11_fam"/>
</dbReference>
<feature type="domain" description="RNA helicase aquarius beta-barrel" evidence="6">
    <location>
        <begin position="437"/>
        <end position="590"/>
    </location>
</feature>
<feature type="domain" description="RNA helicase aquarius N-terminal" evidence="5">
    <location>
        <begin position="28"/>
        <end position="111"/>
    </location>
</feature>
<dbReference type="Pfam" id="PF21143">
    <property type="entry name" value="Aquarius_N_2nd"/>
    <property type="match status" value="1"/>
</dbReference>
<dbReference type="OrthoDB" id="1879at2759"/>
<protein>
    <recommendedName>
        <fullName evidence="2">Pre-mRNA-splicing factor</fullName>
    </recommendedName>
</protein>
<dbReference type="InterPro" id="IPR047187">
    <property type="entry name" value="SF1_C_Upf1"/>
</dbReference>
<evidence type="ECO:0000259" key="4">
    <source>
        <dbReference type="Pfam" id="PF13087"/>
    </source>
</evidence>
<comment type="subunit">
    <text evidence="2">Belongs to the 40S cdc5-associated complex (or cwf complex), a spliceosome sub-complex reminiscent of a late-stage spliceosome.</text>
</comment>
<dbReference type="SUPFAM" id="SSF52540">
    <property type="entry name" value="P-loop containing nucleoside triphosphate hydrolases"/>
    <property type="match status" value="1"/>
</dbReference>
<feature type="domain" description="DNA2/NAM7 helicase helicase" evidence="3">
    <location>
        <begin position="735"/>
        <end position="1032"/>
    </location>
</feature>
<accession>S8A1D0</accession>
<dbReference type="Proteomes" id="UP000015100">
    <property type="component" value="Unassembled WGS sequence"/>
</dbReference>
<dbReference type="Pfam" id="PF13086">
    <property type="entry name" value="AAA_11"/>
    <property type="match status" value="1"/>
</dbReference>
<dbReference type="CDD" id="cd17935">
    <property type="entry name" value="EEXXQc_AQR"/>
    <property type="match status" value="1"/>
</dbReference>
<dbReference type="Gene3D" id="3.40.50.300">
    <property type="entry name" value="P-loop containing nucleotide triphosphate hydrolases"/>
    <property type="match status" value="2"/>
</dbReference>
<keyword evidence="2" id="KW-0508">mRNA splicing</keyword>
<dbReference type="InterPro" id="IPR048966">
    <property type="entry name" value="Aquarius_b-barrel"/>
</dbReference>
<reference evidence="7 8" key="1">
    <citation type="journal article" date="2013" name="PLoS Genet.">
        <title>Genomic mechanisms accounting for the adaptation to parasitism in nematode-trapping fungi.</title>
        <authorList>
            <person name="Meerupati T."/>
            <person name="Andersson K.M."/>
            <person name="Friman E."/>
            <person name="Kumar D."/>
            <person name="Tunlid A."/>
            <person name="Ahren D."/>
        </authorList>
    </citation>
    <scope>NUCLEOTIDE SEQUENCE [LARGE SCALE GENOMIC DNA]</scope>
    <source>
        <strain evidence="7 8">CBS 200.50</strain>
    </source>
</reference>
<feature type="domain" description="DNA2/NAM7 helicase-like C-terminal" evidence="4">
    <location>
        <begin position="1042"/>
        <end position="1233"/>
    </location>
</feature>
<dbReference type="PANTHER" id="PTHR10887">
    <property type="entry name" value="DNA2/NAM7 HELICASE FAMILY"/>
    <property type="match status" value="1"/>
</dbReference>
<evidence type="ECO:0000259" key="3">
    <source>
        <dbReference type="Pfam" id="PF13086"/>
    </source>
</evidence>
<dbReference type="Pfam" id="PF13087">
    <property type="entry name" value="AAA_12"/>
    <property type="match status" value="1"/>
</dbReference>
<evidence type="ECO:0000313" key="7">
    <source>
        <dbReference type="EMBL" id="EPS36509.1"/>
    </source>
</evidence>
<keyword evidence="1" id="KW-0067">ATP-binding</keyword>
<organism evidence="7 8">
    <name type="scientific">Dactylellina haptotyla (strain CBS 200.50)</name>
    <name type="common">Nematode-trapping fungus</name>
    <name type="synonym">Monacrosporium haptotylum</name>
    <dbReference type="NCBI Taxonomy" id="1284197"/>
    <lineage>
        <taxon>Eukaryota</taxon>
        <taxon>Fungi</taxon>
        <taxon>Dikarya</taxon>
        <taxon>Ascomycota</taxon>
        <taxon>Pezizomycotina</taxon>
        <taxon>Orbiliomycetes</taxon>
        <taxon>Orbiliales</taxon>
        <taxon>Orbiliaceae</taxon>
        <taxon>Dactylellina</taxon>
    </lineage>
</organism>
<dbReference type="Pfam" id="PF16399">
    <property type="entry name" value="Aquarius_N_1st"/>
    <property type="match status" value="2"/>
</dbReference>
<gene>
    <name evidence="7" type="ORF">H072_9940</name>
</gene>
<dbReference type="InterPro" id="IPR041679">
    <property type="entry name" value="DNA2/NAM7-like_C"/>
</dbReference>
<dbReference type="PIRSF" id="PIRSF038901">
    <property type="entry name" value="AQR_cwf11"/>
    <property type="match status" value="1"/>
</dbReference>
<evidence type="ECO:0000313" key="8">
    <source>
        <dbReference type="Proteomes" id="UP000015100"/>
    </source>
</evidence>
<dbReference type="FunFam" id="3.40.50.300:FF:002863">
    <property type="entry name" value="Pre-mRNA-splicing factor cwf11"/>
    <property type="match status" value="1"/>
</dbReference>
<keyword evidence="8" id="KW-1185">Reference proteome</keyword>
<dbReference type="EMBL" id="AQGS01000877">
    <property type="protein sequence ID" value="EPS36509.1"/>
    <property type="molecule type" value="Genomic_DNA"/>
</dbReference>
<proteinExistence type="inferred from homology"/>
<evidence type="ECO:0000256" key="2">
    <source>
        <dbReference type="PIRNR" id="PIRNR038901"/>
    </source>
</evidence>
<keyword evidence="1" id="KW-0547">Nucleotide-binding</keyword>
<dbReference type="GO" id="GO:0045292">
    <property type="term" value="P:mRNA cis splicing, via spliceosome"/>
    <property type="evidence" value="ECO:0007669"/>
    <property type="project" value="UniProtKB-UniRule"/>
</dbReference>
<dbReference type="STRING" id="1284197.S8A1D0"/>